<accession>A0A953NCY1</accession>
<evidence type="ECO:0000313" key="6">
    <source>
        <dbReference type="Proteomes" id="UP000772186"/>
    </source>
</evidence>
<keyword evidence="5" id="KW-0255">Endonuclease</keyword>
<proteinExistence type="predicted"/>
<reference evidence="5 6" key="1">
    <citation type="submission" date="2021-09" db="EMBL/GenBank/DDBJ databases">
        <title>WGS of Mycoplasma sp. Zaradi2 strains.</title>
        <authorList>
            <person name="Spergser J."/>
        </authorList>
    </citation>
    <scope>NUCLEOTIDE SEQUENCE [LARGE SCALE GENOMIC DNA]</scope>
    <source>
        <strain evidence="5 6">1331</strain>
    </source>
</reference>
<feature type="chain" id="PRO_5037095250" evidence="4">
    <location>
        <begin position="26"/>
        <end position="468"/>
    </location>
</feature>
<name>A0A953NCY1_9MOLU</name>
<evidence type="ECO:0000256" key="4">
    <source>
        <dbReference type="SAM" id="SignalP"/>
    </source>
</evidence>
<dbReference type="RefSeq" id="WP_223644786.1">
    <property type="nucleotide sequence ID" value="NZ_JAIQBY010000028.1"/>
</dbReference>
<feature type="region of interest" description="Disordered" evidence="3">
    <location>
        <begin position="32"/>
        <end position="182"/>
    </location>
</feature>
<dbReference type="InterPro" id="IPR044925">
    <property type="entry name" value="His-Me_finger_sf"/>
</dbReference>
<feature type="region of interest" description="Disordered" evidence="3">
    <location>
        <begin position="273"/>
        <end position="292"/>
    </location>
</feature>
<feature type="compositionally biased region" description="Basic and acidic residues" evidence="3">
    <location>
        <begin position="74"/>
        <end position="90"/>
    </location>
</feature>
<dbReference type="GO" id="GO:0004519">
    <property type="term" value="F:endonuclease activity"/>
    <property type="evidence" value="ECO:0007669"/>
    <property type="project" value="UniProtKB-KW"/>
</dbReference>
<evidence type="ECO:0000313" key="5">
    <source>
        <dbReference type="EMBL" id="MBZ4195561.1"/>
    </source>
</evidence>
<dbReference type="EMBL" id="JAIQBY010000028">
    <property type="protein sequence ID" value="MBZ4195561.1"/>
    <property type="molecule type" value="Genomic_DNA"/>
</dbReference>
<dbReference type="InterPro" id="IPR007346">
    <property type="entry name" value="Endonuclease-I"/>
</dbReference>
<feature type="compositionally biased region" description="Basic residues" evidence="3">
    <location>
        <begin position="122"/>
        <end position="137"/>
    </location>
</feature>
<feature type="compositionally biased region" description="Basic and acidic residues" evidence="3">
    <location>
        <begin position="41"/>
        <end position="60"/>
    </location>
</feature>
<feature type="compositionally biased region" description="Basic and acidic residues" evidence="3">
    <location>
        <begin position="106"/>
        <end position="121"/>
    </location>
</feature>
<comment type="caution">
    <text evidence="5">The sequence shown here is derived from an EMBL/GenBank/DDBJ whole genome shotgun (WGS) entry which is preliminary data.</text>
</comment>
<keyword evidence="4" id="KW-0732">Signal</keyword>
<evidence type="ECO:0000256" key="3">
    <source>
        <dbReference type="SAM" id="MobiDB-lite"/>
    </source>
</evidence>
<dbReference type="PANTHER" id="PTHR33607">
    <property type="entry name" value="ENDONUCLEASE-1"/>
    <property type="match status" value="1"/>
</dbReference>
<gene>
    <name evidence="5" type="ORF">LAD73_02440</name>
</gene>
<dbReference type="Proteomes" id="UP000772186">
    <property type="component" value="Unassembled WGS sequence"/>
</dbReference>
<dbReference type="Pfam" id="PF04231">
    <property type="entry name" value="Endonuclease_1"/>
    <property type="match status" value="1"/>
</dbReference>
<sequence length="468" mass="53944">MKKFLKTFCLASASFLGLNSLILLSSKCNDKTEKLPVTPTDNKKANPENSENKKTTDNRGLKPISPNHSSSLEKNPDDTRHDNKLDKIPGEIEELEKESQFPNEKNNSEDHIENQKFNNDHKSKKKNRRKNRRRRNKNSGSHSNDKQHNNNNQKNKKRRNSRNKKHNSNSGGNSVSSIEDEKVPNIVTKTDLTLPEGAYYSNQGEDNKYYQSLNGLNGIALFNKLFENQQKYTNGIKGYDYLFQIYNDAFKDLYYEKDNSVLDIYSENPKGEDPYNYKFDRRNGSSGKGEGRGFNREHLIAQSWFSKANPMKSDAHHVWPTDIQVNSDRSNYPHFIVSSPKKVSRNGTKIGNSNAEPINEFKGDVARAYFYFAATYVGQSKRMSSNGEAVFDWKSGKVLRNKYFDLYKQWSDNDKIDAFDIIRNNEIAKHQVIRNPFSDYPELIELIIQPESGKVFHNKGVLRIKIDK</sequence>
<feature type="signal peptide" evidence="4">
    <location>
        <begin position="1"/>
        <end position="25"/>
    </location>
</feature>
<dbReference type="AlphaFoldDB" id="A0A953NCY1"/>
<keyword evidence="2" id="KW-0378">Hydrolase</keyword>
<feature type="compositionally biased region" description="Basic residues" evidence="3">
    <location>
        <begin position="154"/>
        <end position="167"/>
    </location>
</feature>
<organism evidence="5 6">
    <name type="scientific">Mycoplasma tauri</name>
    <dbReference type="NCBI Taxonomy" id="547987"/>
    <lineage>
        <taxon>Bacteria</taxon>
        <taxon>Bacillati</taxon>
        <taxon>Mycoplasmatota</taxon>
        <taxon>Mollicutes</taxon>
        <taxon>Mycoplasmataceae</taxon>
        <taxon>Mycoplasma</taxon>
    </lineage>
</organism>
<evidence type="ECO:0000256" key="2">
    <source>
        <dbReference type="ARBA" id="ARBA00022801"/>
    </source>
</evidence>
<keyword evidence="6" id="KW-1185">Reference proteome</keyword>
<dbReference type="PANTHER" id="PTHR33607:SF2">
    <property type="entry name" value="ENDONUCLEASE-1"/>
    <property type="match status" value="1"/>
</dbReference>
<keyword evidence="1" id="KW-0540">Nuclease</keyword>
<dbReference type="GO" id="GO:0016787">
    <property type="term" value="F:hydrolase activity"/>
    <property type="evidence" value="ECO:0007669"/>
    <property type="project" value="UniProtKB-KW"/>
</dbReference>
<evidence type="ECO:0000256" key="1">
    <source>
        <dbReference type="ARBA" id="ARBA00022722"/>
    </source>
</evidence>
<protein>
    <submittedName>
        <fullName evidence="5">Endonuclease</fullName>
    </submittedName>
</protein>
<dbReference type="SUPFAM" id="SSF54060">
    <property type="entry name" value="His-Me finger endonucleases"/>
    <property type="match status" value="1"/>
</dbReference>